<dbReference type="OrthoDB" id="61209at2759"/>
<accession>A0A6G0X676</accession>
<evidence type="ECO:0000313" key="2">
    <source>
        <dbReference type="Proteomes" id="UP000481153"/>
    </source>
</evidence>
<name>A0A6G0X676_9STRA</name>
<proteinExistence type="predicted"/>
<protein>
    <submittedName>
        <fullName evidence="1">Uncharacterized protein</fullName>
    </submittedName>
</protein>
<comment type="caution">
    <text evidence="1">The sequence shown here is derived from an EMBL/GenBank/DDBJ whole genome shotgun (WGS) entry which is preliminary data.</text>
</comment>
<dbReference type="Proteomes" id="UP000481153">
    <property type="component" value="Unassembled WGS sequence"/>
</dbReference>
<evidence type="ECO:0000313" key="1">
    <source>
        <dbReference type="EMBL" id="KAF0735324.1"/>
    </source>
</evidence>
<sequence>MEVAFVGGAVQVVCAIINNVLGKKKTEECSPREEELCRQVIELKHKVFALEMELAELHHKMQRDEREARQRRLKMTVESLQLQIRKDKLDRRERSVWALCISAIQQINYLYVAGSMCFWYLVGLSLESSVHIAFHA</sequence>
<keyword evidence="2" id="KW-1185">Reference proteome</keyword>
<gene>
    <name evidence="1" type="ORF">Ae201684_008236</name>
</gene>
<organism evidence="1 2">
    <name type="scientific">Aphanomyces euteiches</name>
    <dbReference type="NCBI Taxonomy" id="100861"/>
    <lineage>
        <taxon>Eukaryota</taxon>
        <taxon>Sar</taxon>
        <taxon>Stramenopiles</taxon>
        <taxon>Oomycota</taxon>
        <taxon>Saprolegniomycetes</taxon>
        <taxon>Saprolegniales</taxon>
        <taxon>Verrucalvaceae</taxon>
        <taxon>Aphanomyces</taxon>
    </lineage>
</organism>
<dbReference type="VEuPathDB" id="FungiDB:AeMF1_004041"/>
<dbReference type="EMBL" id="VJMJ01000100">
    <property type="protein sequence ID" value="KAF0735324.1"/>
    <property type="molecule type" value="Genomic_DNA"/>
</dbReference>
<dbReference type="AlphaFoldDB" id="A0A6G0X676"/>
<reference evidence="1 2" key="1">
    <citation type="submission" date="2019-07" db="EMBL/GenBank/DDBJ databases">
        <title>Genomics analysis of Aphanomyces spp. identifies a new class of oomycete effector associated with host adaptation.</title>
        <authorList>
            <person name="Gaulin E."/>
        </authorList>
    </citation>
    <scope>NUCLEOTIDE SEQUENCE [LARGE SCALE GENOMIC DNA]</scope>
    <source>
        <strain evidence="1 2">ATCC 201684</strain>
    </source>
</reference>